<reference evidence="4 5" key="1">
    <citation type="journal article" date="2010" name="Nature">
        <title>Genome sequencing and analysis of the model grass Brachypodium distachyon.</title>
        <authorList>
            <consortium name="International Brachypodium Initiative"/>
        </authorList>
    </citation>
    <scope>NUCLEOTIDE SEQUENCE [LARGE SCALE GENOMIC DNA]</scope>
    <source>
        <strain evidence="4 5">Bd21</strain>
    </source>
</reference>
<dbReference type="AlphaFoldDB" id="A0A0Q3IEY0"/>
<gene>
    <name evidence="4" type="ORF">BRADI_5g22466v3</name>
</gene>
<feature type="region of interest" description="Disordered" evidence="2">
    <location>
        <begin position="96"/>
        <end position="130"/>
    </location>
</feature>
<dbReference type="KEGG" id="bdi:104581433"/>
<dbReference type="InterPro" id="IPR002083">
    <property type="entry name" value="MATH/TRAF_dom"/>
</dbReference>
<accession>A0A0Q3IEY0</accession>
<dbReference type="CDD" id="cd00121">
    <property type="entry name" value="MATH"/>
    <property type="match status" value="1"/>
</dbReference>
<proteinExistence type="predicted"/>
<dbReference type="PANTHER" id="PTHR26379:SF388">
    <property type="entry name" value="OS04G0625700 PROTEIN"/>
    <property type="match status" value="1"/>
</dbReference>
<dbReference type="SMART" id="SM00225">
    <property type="entry name" value="BTB"/>
    <property type="match status" value="1"/>
</dbReference>
<dbReference type="Gene3D" id="2.60.210.10">
    <property type="entry name" value="Apoptosis, Tumor Necrosis Factor Receptor Associated Protein 2, Chain A"/>
    <property type="match status" value="1"/>
</dbReference>
<dbReference type="EMBL" id="CM000884">
    <property type="protein sequence ID" value="KQJ84728.1"/>
    <property type="molecule type" value="Genomic_DNA"/>
</dbReference>
<reference evidence="4" key="2">
    <citation type="submission" date="2017-06" db="EMBL/GenBank/DDBJ databases">
        <title>WGS assembly of Brachypodium distachyon.</title>
        <authorList>
            <consortium name="The International Brachypodium Initiative"/>
            <person name="Lucas S."/>
            <person name="Harmon-Smith M."/>
            <person name="Lail K."/>
            <person name="Tice H."/>
            <person name="Grimwood J."/>
            <person name="Bruce D."/>
            <person name="Barry K."/>
            <person name="Shu S."/>
            <person name="Lindquist E."/>
            <person name="Wang M."/>
            <person name="Pitluck S."/>
            <person name="Vogel J.P."/>
            <person name="Garvin D.F."/>
            <person name="Mockler T.C."/>
            <person name="Schmutz J."/>
            <person name="Rokhsar D."/>
            <person name="Bevan M.W."/>
        </authorList>
    </citation>
    <scope>NUCLEOTIDE SEQUENCE</scope>
    <source>
        <strain evidence="4">Bd21</strain>
    </source>
</reference>
<evidence type="ECO:0000256" key="1">
    <source>
        <dbReference type="ARBA" id="ARBA00004906"/>
    </source>
</evidence>
<dbReference type="InterPro" id="IPR000210">
    <property type="entry name" value="BTB/POZ_dom"/>
</dbReference>
<dbReference type="Pfam" id="PF22486">
    <property type="entry name" value="MATH_2"/>
    <property type="match status" value="1"/>
</dbReference>
<keyword evidence="6" id="KW-1185">Reference proteome</keyword>
<protein>
    <recommendedName>
        <fullName evidence="3">BTB domain-containing protein</fullName>
    </recommendedName>
</protein>
<dbReference type="InterPro" id="IPR008974">
    <property type="entry name" value="TRAF-like"/>
</dbReference>
<evidence type="ECO:0000313" key="4">
    <source>
        <dbReference type="EMBL" id="KQJ84728.1"/>
    </source>
</evidence>
<dbReference type="SUPFAM" id="SSF49599">
    <property type="entry name" value="TRAF domain-like"/>
    <property type="match status" value="1"/>
</dbReference>
<dbReference type="OrthoDB" id="10249567at2759"/>
<feature type="domain" description="BTB" evidence="3">
    <location>
        <begin position="200"/>
        <end position="263"/>
    </location>
</feature>
<sequence>MASSSITPETTTSRCTLAVESATLSFDVNYPQIDGMGAGQFVSSGTFRVGGYDWSLRFYPDGVYADCGGHASCYACSPNLSIAARTSYLIQILEKDQGGRGEQEEEEEEQEEEEEPAVLSSACDDKSSPEQLGCSPTLQDACWGMGYPKFVPKAELKSLSEKPGGGGVFTVKCLITVANESPPMELPGHLGRMLADGAGADVTFRVGRRRFRAHGFVLAARSRVFEAQLFGPMAEKDLGRVKVVGVEPAVFEAMLGYIYTDSLPPWPCEGSLAAMQHLLVAADRYGLDALKLRCEEELCGKIDLESVTGMLWLAN</sequence>
<organism evidence="4">
    <name type="scientific">Brachypodium distachyon</name>
    <name type="common">Purple false brome</name>
    <name type="synonym">Trachynia distachya</name>
    <dbReference type="NCBI Taxonomy" id="15368"/>
    <lineage>
        <taxon>Eukaryota</taxon>
        <taxon>Viridiplantae</taxon>
        <taxon>Streptophyta</taxon>
        <taxon>Embryophyta</taxon>
        <taxon>Tracheophyta</taxon>
        <taxon>Spermatophyta</taxon>
        <taxon>Magnoliopsida</taxon>
        <taxon>Liliopsida</taxon>
        <taxon>Poales</taxon>
        <taxon>Poaceae</taxon>
        <taxon>BOP clade</taxon>
        <taxon>Pooideae</taxon>
        <taxon>Stipodae</taxon>
        <taxon>Brachypodieae</taxon>
        <taxon>Brachypodium</taxon>
    </lineage>
</organism>
<evidence type="ECO:0000256" key="2">
    <source>
        <dbReference type="SAM" id="MobiDB-lite"/>
    </source>
</evidence>
<dbReference type="Gene3D" id="3.30.710.10">
    <property type="entry name" value="Potassium Channel Kv1.1, Chain A"/>
    <property type="match status" value="1"/>
</dbReference>
<evidence type="ECO:0000313" key="5">
    <source>
        <dbReference type="EnsemblPlants" id="KQJ84728"/>
    </source>
</evidence>
<evidence type="ECO:0000259" key="3">
    <source>
        <dbReference type="PROSITE" id="PS50097"/>
    </source>
</evidence>
<dbReference type="InterPro" id="IPR045005">
    <property type="entry name" value="BPM1-6"/>
</dbReference>
<dbReference type="EnsemblPlants" id="KQJ84728">
    <property type="protein sequence ID" value="KQJ84728"/>
    <property type="gene ID" value="BRADI_5g22466v3"/>
</dbReference>
<comment type="pathway">
    <text evidence="1">Protein modification; protein ubiquitination.</text>
</comment>
<evidence type="ECO:0000313" key="6">
    <source>
        <dbReference type="Proteomes" id="UP000008810"/>
    </source>
</evidence>
<feature type="compositionally biased region" description="Acidic residues" evidence="2">
    <location>
        <begin position="103"/>
        <end position="116"/>
    </location>
</feature>
<dbReference type="Proteomes" id="UP000008810">
    <property type="component" value="Chromosome 5"/>
</dbReference>
<dbReference type="PROSITE" id="PS50097">
    <property type="entry name" value="BTB"/>
    <property type="match status" value="1"/>
</dbReference>
<dbReference type="GO" id="GO:0016567">
    <property type="term" value="P:protein ubiquitination"/>
    <property type="evidence" value="ECO:0007669"/>
    <property type="project" value="InterPro"/>
</dbReference>
<reference evidence="5" key="3">
    <citation type="submission" date="2018-08" db="UniProtKB">
        <authorList>
            <consortium name="EnsemblPlants"/>
        </authorList>
    </citation>
    <scope>IDENTIFICATION</scope>
    <source>
        <strain evidence="5">cv. Bd21</strain>
    </source>
</reference>
<dbReference type="PANTHER" id="PTHR26379">
    <property type="entry name" value="BTB/POZ AND MATH DOMAIN-CONTAINING PROTEIN 1"/>
    <property type="match status" value="1"/>
</dbReference>
<dbReference type="SUPFAM" id="SSF54695">
    <property type="entry name" value="POZ domain"/>
    <property type="match status" value="1"/>
</dbReference>
<name>A0A0Q3IEY0_BRADI</name>
<dbReference type="InterPro" id="IPR011333">
    <property type="entry name" value="SKP1/BTB/POZ_sf"/>
</dbReference>
<dbReference type="Gramene" id="KQJ84728">
    <property type="protein sequence ID" value="KQJ84728"/>
    <property type="gene ID" value="BRADI_5g22466v3"/>
</dbReference>
<dbReference type="Pfam" id="PF00651">
    <property type="entry name" value="BTB"/>
    <property type="match status" value="1"/>
</dbReference>